<accession>Q3LBQ0</accession>
<reference evidence="1" key="1">
    <citation type="journal article" date="2006" name="Appl. Environ. Microbiol.">
        <title>Stolbur phytoplasma genome survey achieved using a suppression subtractive hybridization approach with high specificity.</title>
        <authorList>
            <person name="Cimerman A."/>
            <person name="Arnaud G."/>
            <person name="Foissac X."/>
        </authorList>
    </citation>
    <scope>NUCLEOTIDE SEQUENCE</scope>
</reference>
<feature type="non-terminal residue" evidence="1">
    <location>
        <position position="32"/>
    </location>
</feature>
<name>Q3LBQ0_9MOLU</name>
<dbReference type="EMBL" id="AJ970649">
    <property type="protein sequence ID" value="CAJ17899.1"/>
    <property type="molecule type" value="Genomic_DNA"/>
</dbReference>
<dbReference type="AlphaFoldDB" id="Q3LBQ0"/>
<proteinExistence type="predicted"/>
<protein>
    <submittedName>
        <fullName evidence="1">Uncharacterized protein</fullName>
    </submittedName>
</protein>
<evidence type="ECO:0000313" key="1">
    <source>
        <dbReference type="EMBL" id="CAJ17899.1"/>
    </source>
</evidence>
<organism evidence="1">
    <name type="scientific">Candidatus Phytoplasma solani</name>
    <dbReference type="NCBI Taxonomy" id="69896"/>
    <lineage>
        <taxon>Bacteria</taxon>
        <taxon>Bacillati</taxon>
        <taxon>Mycoplasmatota</taxon>
        <taxon>Mollicutes</taxon>
        <taxon>Acholeplasmatales</taxon>
        <taxon>Acholeplasmataceae</taxon>
        <taxon>Candidatus Phytoplasma</taxon>
        <taxon>16SrXII (Stolbur group)</taxon>
    </lineage>
</organism>
<sequence>MHVALEPNANANSVLNYIKQNINPQFDGSVSS</sequence>